<dbReference type="SUPFAM" id="SSF54593">
    <property type="entry name" value="Glyoxalase/Bleomycin resistance protein/Dihydroxybiphenyl dioxygenase"/>
    <property type="match status" value="1"/>
</dbReference>
<dbReference type="Proteomes" id="UP000316639">
    <property type="component" value="Unassembled WGS sequence"/>
</dbReference>
<evidence type="ECO:0000313" key="2">
    <source>
        <dbReference type="EMBL" id="TWP49539.1"/>
    </source>
</evidence>
<name>A0A563EQG5_9PSEU</name>
<dbReference type="InterPro" id="IPR052164">
    <property type="entry name" value="Anthracycline_SecMetBiosynth"/>
</dbReference>
<protein>
    <submittedName>
        <fullName evidence="2">Glyoxalase</fullName>
    </submittedName>
</protein>
<feature type="domain" description="VOC" evidence="1">
    <location>
        <begin position="2"/>
        <end position="111"/>
    </location>
</feature>
<dbReference type="InterPro" id="IPR004360">
    <property type="entry name" value="Glyas_Fos-R_dOase_dom"/>
</dbReference>
<dbReference type="InterPro" id="IPR037523">
    <property type="entry name" value="VOC_core"/>
</dbReference>
<dbReference type="RefSeq" id="WP_146354476.1">
    <property type="nucleotide sequence ID" value="NZ_VOBR01000015.1"/>
</dbReference>
<dbReference type="OrthoDB" id="4565236at2"/>
<evidence type="ECO:0000313" key="3">
    <source>
        <dbReference type="Proteomes" id="UP000316639"/>
    </source>
</evidence>
<organism evidence="2 3">
    <name type="scientific">Lentzea tibetensis</name>
    <dbReference type="NCBI Taxonomy" id="2591470"/>
    <lineage>
        <taxon>Bacteria</taxon>
        <taxon>Bacillati</taxon>
        <taxon>Actinomycetota</taxon>
        <taxon>Actinomycetes</taxon>
        <taxon>Pseudonocardiales</taxon>
        <taxon>Pseudonocardiaceae</taxon>
        <taxon>Lentzea</taxon>
    </lineage>
</organism>
<dbReference type="PROSITE" id="PS51819">
    <property type="entry name" value="VOC"/>
    <property type="match status" value="1"/>
</dbReference>
<dbReference type="EMBL" id="VOBR01000015">
    <property type="protein sequence ID" value="TWP49539.1"/>
    <property type="molecule type" value="Genomic_DNA"/>
</dbReference>
<dbReference type="InterPro" id="IPR029068">
    <property type="entry name" value="Glyas_Bleomycin-R_OHBP_Dase"/>
</dbReference>
<comment type="caution">
    <text evidence="2">The sequence shown here is derived from an EMBL/GenBank/DDBJ whole genome shotgun (WGS) entry which is preliminary data.</text>
</comment>
<accession>A0A563EQG5</accession>
<dbReference type="AlphaFoldDB" id="A0A563EQG5"/>
<keyword evidence="3" id="KW-1185">Reference proteome</keyword>
<reference evidence="2 3" key="1">
    <citation type="submission" date="2019-07" db="EMBL/GenBank/DDBJ databases">
        <title>Lentzea xizangensis sp. nov., isolated from Qinghai-Tibetan Plateau Soils.</title>
        <authorList>
            <person name="Huang J."/>
        </authorList>
    </citation>
    <scope>NUCLEOTIDE SEQUENCE [LARGE SCALE GENOMIC DNA]</scope>
    <source>
        <strain evidence="2 3">FXJ1.1311</strain>
    </source>
</reference>
<dbReference type="Pfam" id="PF00903">
    <property type="entry name" value="Glyoxalase"/>
    <property type="match status" value="1"/>
</dbReference>
<dbReference type="PANTHER" id="PTHR33993:SF2">
    <property type="entry name" value="VOC DOMAIN-CONTAINING PROTEIN"/>
    <property type="match status" value="1"/>
</dbReference>
<dbReference type="Gene3D" id="3.10.180.10">
    <property type="entry name" value="2,3-Dihydroxybiphenyl 1,2-Dioxygenase, domain 1"/>
    <property type="match status" value="1"/>
</dbReference>
<evidence type="ECO:0000259" key="1">
    <source>
        <dbReference type="PROSITE" id="PS51819"/>
    </source>
</evidence>
<proteinExistence type="predicted"/>
<dbReference type="PANTHER" id="PTHR33993">
    <property type="entry name" value="GLYOXALASE-RELATED"/>
    <property type="match status" value="1"/>
</dbReference>
<sequence>MALKTILYPVQDLAQAKTLFSTLFGVEPYVDQPYYVAFSADGQDVGLVPNGQQRGLTGATPYYFVDDIAKSLESLAGAGATVVEDAKDVGGGLLVAALKDADGNMIGIAQQPA</sequence>
<gene>
    <name evidence="2" type="ORF">FKR81_23665</name>
</gene>